<dbReference type="AlphaFoldDB" id="A0A5P2B6S6"/>
<accession>A0A5P2B6S6</accession>
<dbReference type="Proteomes" id="UP000323046">
    <property type="component" value="Chromosome"/>
</dbReference>
<evidence type="ECO:0000313" key="2">
    <source>
        <dbReference type="EMBL" id="QES25498.1"/>
    </source>
</evidence>
<sequence>MGEMERGTQQRLEARQRMRTLAWGALCILLAVWSVAWGVGAARGTANAWAYFIPGVALLALALWARRSAVRNSPPRHL</sequence>
<gene>
    <name evidence="2" type="ORF">DEJ47_02610</name>
</gene>
<keyword evidence="1" id="KW-0812">Transmembrane</keyword>
<feature type="transmembrane region" description="Helical" evidence="1">
    <location>
        <begin position="21"/>
        <end position="42"/>
    </location>
</feature>
<feature type="transmembrane region" description="Helical" evidence="1">
    <location>
        <begin position="48"/>
        <end position="65"/>
    </location>
</feature>
<reference evidence="2 3" key="1">
    <citation type="submission" date="2018-05" db="EMBL/GenBank/DDBJ databases">
        <title>Streptomyces venezuelae.</title>
        <authorList>
            <person name="Kim W."/>
            <person name="Lee N."/>
            <person name="Cho B.-K."/>
        </authorList>
    </citation>
    <scope>NUCLEOTIDE SEQUENCE [LARGE SCALE GENOMIC DNA]</scope>
    <source>
        <strain evidence="2 3">ATCC 14583</strain>
    </source>
</reference>
<keyword evidence="1" id="KW-0472">Membrane</keyword>
<evidence type="ECO:0000256" key="1">
    <source>
        <dbReference type="SAM" id="Phobius"/>
    </source>
</evidence>
<keyword evidence="1" id="KW-1133">Transmembrane helix</keyword>
<proteinExistence type="predicted"/>
<organism evidence="2 3">
    <name type="scientific">Streptomyces venezuelae</name>
    <dbReference type="NCBI Taxonomy" id="54571"/>
    <lineage>
        <taxon>Bacteria</taxon>
        <taxon>Bacillati</taxon>
        <taxon>Actinomycetota</taxon>
        <taxon>Actinomycetes</taxon>
        <taxon>Kitasatosporales</taxon>
        <taxon>Streptomycetaceae</taxon>
        <taxon>Streptomyces</taxon>
    </lineage>
</organism>
<protein>
    <submittedName>
        <fullName evidence="2">Uncharacterized protein</fullName>
    </submittedName>
</protein>
<keyword evidence="3" id="KW-1185">Reference proteome</keyword>
<evidence type="ECO:0000313" key="3">
    <source>
        <dbReference type="Proteomes" id="UP000323046"/>
    </source>
</evidence>
<name>A0A5P2B6S6_STRVZ</name>
<dbReference type="OrthoDB" id="4245085at2"/>
<dbReference type="EMBL" id="CP029193">
    <property type="protein sequence ID" value="QES25498.1"/>
    <property type="molecule type" value="Genomic_DNA"/>
</dbReference>